<dbReference type="Proteomes" id="UP000214365">
    <property type="component" value="Unassembled WGS sequence"/>
</dbReference>
<feature type="region of interest" description="Disordered" evidence="1">
    <location>
        <begin position="1"/>
        <end position="62"/>
    </location>
</feature>
<evidence type="ECO:0000256" key="1">
    <source>
        <dbReference type="SAM" id="MobiDB-lite"/>
    </source>
</evidence>
<comment type="caution">
    <text evidence="2">The sequence shown here is derived from an EMBL/GenBank/DDBJ whole genome shotgun (WGS) entry which is preliminary data.</text>
</comment>
<dbReference type="EMBL" id="LFMY01000013">
    <property type="protein sequence ID" value="OKL56961.1"/>
    <property type="molecule type" value="Genomic_DNA"/>
</dbReference>
<evidence type="ECO:0000313" key="3">
    <source>
        <dbReference type="Proteomes" id="UP000214365"/>
    </source>
</evidence>
<gene>
    <name evidence="2" type="ORF">UA08_07799</name>
</gene>
<evidence type="ECO:0000313" key="2">
    <source>
        <dbReference type="EMBL" id="OKL56961.1"/>
    </source>
</evidence>
<dbReference type="OrthoDB" id="66095at2759"/>
<keyword evidence="3" id="KW-1185">Reference proteome</keyword>
<organism evidence="2 3">
    <name type="scientific">Talaromyces atroroseus</name>
    <dbReference type="NCBI Taxonomy" id="1441469"/>
    <lineage>
        <taxon>Eukaryota</taxon>
        <taxon>Fungi</taxon>
        <taxon>Dikarya</taxon>
        <taxon>Ascomycota</taxon>
        <taxon>Pezizomycotina</taxon>
        <taxon>Eurotiomycetes</taxon>
        <taxon>Eurotiomycetidae</taxon>
        <taxon>Eurotiales</taxon>
        <taxon>Trichocomaceae</taxon>
        <taxon>Talaromyces</taxon>
        <taxon>Talaromyces sect. Trachyspermi</taxon>
    </lineage>
</organism>
<dbReference type="AlphaFoldDB" id="A0A225A899"/>
<dbReference type="RefSeq" id="XP_020117082.1">
    <property type="nucleotide sequence ID" value="XM_020263027.1"/>
</dbReference>
<sequence>MARGRAGHRGRARIAVLPSYPQHQEPRADSRISGSDSDARKKDASRVSAHENGNGHEEYYPSLDDVSEVRDILRRSWPCPSSSRPRKVTLPDEVIDMILDEAEYWPSVVTTLRTTPFVISTDGDRECLRTAPLCYDIDAMERSDGHGNHYSAGNNDASRLLLHRGMHPCRKIVFDISSHDQGWGGGRNDQGTFRGSYTWFSAYISPHRPYTHIESISSTSSPNSESASSESDSNSEKRSVSSHPRPFLPEPGKLQCNRTATRSSSDYHIVWHYRDDIHPESDEAERIEQETGRGRATLDGREVRDMKVGDEVSVWLRARFSAWQNHVDALSVRVFWAA</sequence>
<dbReference type="STRING" id="1441469.A0A225A899"/>
<dbReference type="GeneID" id="31007555"/>
<accession>A0A225A899</accession>
<feature type="compositionally biased region" description="Low complexity" evidence="1">
    <location>
        <begin position="214"/>
        <end position="232"/>
    </location>
</feature>
<feature type="compositionally biased region" description="Basic residues" evidence="1">
    <location>
        <begin position="1"/>
        <end position="12"/>
    </location>
</feature>
<feature type="region of interest" description="Disordered" evidence="1">
    <location>
        <begin position="214"/>
        <end position="261"/>
    </location>
</feature>
<feature type="compositionally biased region" description="Basic and acidic residues" evidence="1">
    <location>
        <begin position="37"/>
        <end position="59"/>
    </location>
</feature>
<reference evidence="2 3" key="1">
    <citation type="submission" date="2015-06" db="EMBL/GenBank/DDBJ databases">
        <title>Talaromyces atroroseus IBT 11181 draft genome.</title>
        <authorList>
            <person name="Rasmussen K.B."/>
            <person name="Rasmussen S."/>
            <person name="Petersen B."/>
            <person name="Sicheritz-Ponten T."/>
            <person name="Mortensen U.H."/>
            <person name="Thrane U."/>
        </authorList>
    </citation>
    <scope>NUCLEOTIDE SEQUENCE [LARGE SCALE GENOMIC DNA]</scope>
    <source>
        <strain evidence="2 3">IBT 11181</strain>
    </source>
</reference>
<proteinExistence type="predicted"/>
<protein>
    <submittedName>
        <fullName evidence="2">Uncharacterized protein</fullName>
    </submittedName>
</protein>
<name>A0A225A899_TALAT</name>